<evidence type="ECO:0000313" key="2">
    <source>
        <dbReference type="EMBL" id="RAY14256.1"/>
    </source>
</evidence>
<dbReference type="PANTHER" id="PTHR43162">
    <property type="match status" value="1"/>
</dbReference>
<proteinExistence type="predicted"/>
<dbReference type="Gene3D" id="3.90.25.10">
    <property type="entry name" value="UDP-galactose 4-epimerase, domain 1"/>
    <property type="match status" value="1"/>
</dbReference>
<dbReference type="SUPFAM" id="SSF51735">
    <property type="entry name" value="NAD(P)-binding Rossmann-fold domains"/>
    <property type="match status" value="1"/>
</dbReference>
<gene>
    <name evidence="2" type="ORF">DPM19_14855</name>
</gene>
<dbReference type="AlphaFoldDB" id="A0A365H5H8"/>
<comment type="caution">
    <text evidence="2">The sequence shown here is derived from an EMBL/GenBank/DDBJ whole genome shotgun (WGS) entry which is preliminary data.</text>
</comment>
<dbReference type="Pfam" id="PF13460">
    <property type="entry name" value="NAD_binding_10"/>
    <property type="match status" value="1"/>
</dbReference>
<protein>
    <submittedName>
        <fullName evidence="2">SDR family NAD(P)-dependent oxidoreductase</fullName>
    </submittedName>
</protein>
<dbReference type="Gene3D" id="3.40.50.720">
    <property type="entry name" value="NAD(P)-binding Rossmann-like Domain"/>
    <property type="match status" value="1"/>
</dbReference>
<dbReference type="InterPro" id="IPR051604">
    <property type="entry name" value="Ergot_Alk_Oxidoreductase"/>
</dbReference>
<reference evidence="2 3" key="1">
    <citation type="submission" date="2018-06" db="EMBL/GenBank/DDBJ databases">
        <title>Actinomadura craniellae sp. nov. isolated from marine sponge Craniella sp.</title>
        <authorList>
            <person name="Li L."/>
            <person name="Xu Q.H."/>
            <person name="Lin H.W."/>
            <person name="Lu Y.H."/>
        </authorList>
    </citation>
    <scope>NUCLEOTIDE SEQUENCE [LARGE SCALE GENOMIC DNA]</scope>
    <source>
        <strain evidence="2 3">LHW63021</strain>
    </source>
</reference>
<dbReference type="RefSeq" id="WP_111867761.1">
    <property type="nucleotide sequence ID" value="NZ_QLYX01000006.1"/>
</dbReference>
<dbReference type="PANTHER" id="PTHR43162:SF1">
    <property type="entry name" value="PRESTALK A DIFFERENTIATION PROTEIN A"/>
    <property type="match status" value="1"/>
</dbReference>
<sequence length="272" mass="28703">MTNSPIAVLGGRGKTGRRVAARLGDLGRPVRAVSRSTPLRFDWDDQDTWAAVLDGAEAVYLVPPTEHLDMSVVGTFTARAAAAGVRRLVSLSYRGADHAGEPPEERAVRESGIDWTILRPAWFDQNFSEDIFLEPVRAGRLEFPAGEGREAFVDADDIADVAVAALTGPGHAGEIYEISGPEPISLRTAASLIGRETGREITYTPIEPADFTAAMTAQGYPSEVAAMVTGLLGAIAGGAGDHVSDGVQRALGREPRSFADYAKATAATGVWG</sequence>
<name>A0A365H5H8_9ACTN</name>
<evidence type="ECO:0000259" key="1">
    <source>
        <dbReference type="Pfam" id="PF13460"/>
    </source>
</evidence>
<dbReference type="InterPro" id="IPR036291">
    <property type="entry name" value="NAD(P)-bd_dom_sf"/>
</dbReference>
<keyword evidence="3" id="KW-1185">Reference proteome</keyword>
<dbReference type="Proteomes" id="UP000251891">
    <property type="component" value="Unassembled WGS sequence"/>
</dbReference>
<dbReference type="OrthoDB" id="4457504at2"/>
<organism evidence="2 3">
    <name type="scientific">Actinomadura craniellae</name>
    <dbReference type="NCBI Taxonomy" id="2231787"/>
    <lineage>
        <taxon>Bacteria</taxon>
        <taxon>Bacillati</taxon>
        <taxon>Actinomycetota</taxon>
        <taxon>Actinomycetes</taxon>
        <taxon>Streptosporangiales</taxon>
        <taxon>Thermomonosporaceae</taxon>
        <taxon>Actinomadura</taxon>
    </lineage>
</organism>
<dbReference type="EMBL" id="QLYX01000006">
    <property type="protein sequence ID" value="RAY14256.1"/>
    <property type="molecule type" value="Genomic_DNA"/>
</dbReference>
<accession>A0A365H5H8</accession>
<feature type="domain" description="NAD(P)-binding" evidence="1">
    <location>
        <begin position="10"/>
        <end position="168"/>
    </location>
</feature>
<evidence type="ECO:0000313" key="3">
    <source>
        <dbReference type="Proteomes" id="UP000251891"/>
    </source>
</evidence>
<dbReference type="InterPro" id="IPR016040">
    <property type="entry name" value="NAD(P)-bd_dom"/>
</dbReference>